<evidence type="ECO:0000259" key="2">
    <source>
        <dbReference type="Pfam" id="PF02517"/>
    </source>
</evidence>
<keyword evidence="3" id="KW-0482">Metalloprotease</keyword>
<dbReference type="AlphaFoldDB" id="A0A434ATL3"/>
<dbReference type="GO" id="GO:0006508">
    <property type="term" value="P:proteolysis"/>
    <property type="evidence" value="ECO:0007669"/>
    <property type="project" value="UniProtKB-KW"/>
</dbReference>
<feature type="domain" description="CAAX prenyl protease 2/Lysostaphin resistance protein A-like" evidence="2">
    <location>
        <begin position="138"/>
        <end position="230"/>
    </location>
</feature>
<evidence type="ECO:0000313" key="3">
    <source>
        <dbReference type="EMBL" id="RUT77752.1"/>
    </source>
</evidence>
<keyword evidence="3" id="KW-0378">Hydrolase</keyword>
<evidence type="ECO:0000256" key="1">
    <source>
        <dbReference type="SAM" id="Phobius"/>
    </source>
</evidence>
<keyword evidence="1" id="KW-0472">Membrane</keyword>
<dbReference type="GO" id="GO:0080120">
    <property type="term" value="P:CAAX-box protein maturation"/>
    <property type="evidence" value="ECO:0007669"/>
    <property type="project" value="UniProtKB-ARBA"/>
</dbReference>
<dbReference type="InterPro" id="IPR003675">
    <property type="entry name" value="Rce1/LyrA-like_dom"/>
</dbReference>
<reference evidence="3 4" key="1">
    <citation type="submission" date="2018-11" db="EMBL/GenBank/DDBJ databases">
        <title>Parancylomarina longa gen. nov., sp. nov., isolated from sediments of southern Okinawa.</title>
        <authorList>
            <person name="Fu T."/>
        </authorList>
    </citation>
    <scope>NUCLEOTIDE SEQUENCE [LARGE SCALE GENOMIC DNA]</scope>
    <source>
        <strain evidence="3 4">T3-2 S1-C</strain>
    </source>
</reference>
<dbReference type="PANTHER" id="PTHR39430:SF1">
    <property type="entry name" value="PROTEASE"/>
    <property type="match status" value="1"/>
</dbReference>
<dbReference type="Pfam" id="PF02517">
    <property type="entry name" value="Rce1-like"/>
    <property type="match status" value="1"/>
</dbReference>
<sequence length="301" mass="34437">MNPTIPNPTIKKGWLRALLILIPFFIFMAIFQTLGVLIWDFMSETNPLEIFQNQSINSDFGFLIIETFTTLGTILIVWIFTRFIDREKMIKLGFSIKKQKKNILLGLLTGFLLMFIGTLFLLANKNLVIDNIEFHSLSFLVSILLFLLVALNEEIIVRGYILRNFMYSMNRYLALVLSSLVFMSLHLFNPNISFVGLLNIFLAGLLLGITYIFTKNLWFPIALHFSWNFFQGPIFGYEVSGTTTSSLISQTISGNEILTGGKFGMEGSILASLLCSIAIFIFWWIYKKKDIISVQDLQSRQ</sequence>
<organism evidence="3 4">
    <name type="scientific">Ancylomarina longa</name>
    <dbReference type="NCBI Taxonomy" id="2487017"/>
    <lineage>
        <taxon>Bacteria</taxon>
        <taxon>Pseudomonadati</taxon>
        <taxon>Bacteroidota</taxon>
        <taxon>Bacteroidia</taxon>
        <taxon>Marinilabiliales</taxon>
        <taxon>Marinifilaceae</taxon>
        <taxon>Ancylomarina</taxon>
    </lineage>
</organism>
<keyword evidence="4" id="KW-1185">Reference proteome</keyword>
<name>A0A434ATL3_9BACT</name>
<proteinExistence type="predicted"/>
<keyword evidence="1" id="KW-1133">Transmembrane helix</keyword>
<evidence type="ECO:0000313" key="4">
    <source>
        <dbReference type="Proteomes" id="UP000282985"/>
    </source>
</evidence>
<dbReference type="OrthoDB" id="324900at2"/>
<dbReference type="EMBL" id="RJJX01000016">
    <property type="protein sequence ID" value="RUT77752.1"/>
    <property type="molecule type" value="Genomic_DNA"/>
</dbReference>
<feature type="transmembrane region" description="Helical" evidence="1">
    <location>
        <begin position="102"/>
        <end position="122"/>
    </location>
</feature>
<feature type="transmembrane region" description="Helical" evidence="1">
    <location>
        <begin position="60"/>
        <end position="81"/>
    </location>
</feature>
<protein>
    <submittedName>
        <fullName evidence="3">CPBP family intramembrane metalloprotease</fullName>
    </submittedName>
</protein>
<feature type="transmembrane region" description="Helical" evidence="1">
    <location>
        <begin position="134"/>
        <end position="151"/>
    </location>
</feature>
<feature type="transmembrane region" description="Helical" evidence="1">
    <location>
        <begin position="267"/>
        <end position="286"/>
    </location>
</feature>
<dbReference type="GO" id="GO:0008237">
    <property type="term" value="F:metallopeptidase activity"/>
    <property type="evidence" value="ECO:0007669"/>
    <property type="project" value="UniProtKB-KW"/>
</dbReference>
<gene>
    <name evidence="3" type="ORF">DLK05_11850</name>
</gene>
<feature type="transmembrane region" description="Helical" evidence="1">
    <location>
        <begin position="17"/>
        <end position="40"/>
    </location>
</feature>
<dbReference type="RefSeq" id="WP_127344181.1">
    <property type="nucleotide sequence ID" value="NZ_RJJX01000016.1"/>
</dbReference>
<dbReference type="Proteomes" id="UP000282985">
    <property type="component" value="Unassembled WGS sequence"/>
</dbReference>
<keyword evidence="3" id="KW-0645">Protease</keyword>
<dbReference type="PANTHER" id="PTHR39430">
    <property type="entry name" value="MEMBRANE-ASSOCIATED PROTEASE-RELATED"/>
    <property type="match status" value="1"/>
</dbReference>
<keyword evidence="1" id="KW-0812">Transmembrane</keyword>
<dbReference type="GO" id="GO:0004175">
    <property type="term" value="F:endopeptidase activity"/>
    <property type="evidence" value="ECO:0007669"/>
    <property type="project" value="UniProtKB-ARBA"/>
</dbReference>
<feature type="transmembrane region" description="Helical" evidence="1">
    <location>
        <begin position="194"/>
        <end position="213"/>
    </location>
</feature>
<accession>A0A434ATL3</accession>
<comment type="caution">
    <text evidence="3">The sequence shown here is derived from an EMBL/GenBank/DDBJ whole genome shotgun (WGS) entry which is preliminary data.</text>
</comment>